<proteinExistence type="predicted"/>
<evidence type="ECO:0000313" key="2">
    <source>
        <dbReference type="Proteomes" id="UP000316759"/>
    </source>
</evidence>
<sequence>MRVYLKVSNVSLYTLEHDCSPIRYTKCPIVNNLYTTPQASSADQCVQVTDQLDSSQTSYVICAQSGQELYQSTGSVVTVTYPGKNTTTRITSFQVFYQLGEKQFV</sequence>
<keyword evidence="2" id="KW-1185">Reference proteome</keyword>
<evidence type="ECO:0000313" key="1">
    <source>
        <dbReference type="EMBL" id="TPP63208.1"/>
    </source>
</evidence>
<name>A0A504YZI7_FASGI</name>
<dbReference type="AlphaFoldDB" id="A0A504YZI7"/>
<reference evidence="1 2" key="1">
    <citation type="submission" date="2019-04" db="EMBL/GenBank/DDBJ databases">
        <title>Annotation for the trematode Fasciola gigantica.</title>
        <authorList>
            <person name="Choi Y.-J."/>
        </authorList>
    </citation>
    <scope>NUCLEOTIDE SEQUENCE [LARGE SCALE GENOMIC DNA]</scope>
    <source>
        <strain evidence="1">Uganda_cow_1</strain>
    </source>
</reference>
<comment type="caution">
    <text evidence="1">The sequence shown here is derived from an EMBL/GenBank/DDBJ whole genome shotgun (WGS) entry which is preliminary data.</text>
</comment>
<organism evidence="1 2">
    <name type="scientific">Fasciola gigantica</name>
    <name type="common">Giant liver fluke</name>
    <dbReference type="NCBI Taxonomy" id="46835"/>
    <lineage>
        <taxon>Eukaryota</taxon>
        <taxon>Metazoa</taxon>
        <taxon>Spiralia</taxon>
        <taxon>Lophotrochozoa</taxon>
        <taxon>Platyhelminthes</taxon>
        <taxon>Trematoda</taxon>
        <taxon>Digenea</taxon>
        <taxon>Plagiorchiida</taxon>
        <taxon>Echinostomata</taxon>
        <taxon>Echinostomatoidea</taxon>
        <taxon>Fasciolidae</taxon>
        <taxon>Fasciola</taxon>
    </lineage>
</organism>
<protein>
    <submittedName>
        <fullName evidence="1">Uncharacterized protein</fullName>
    </submittedName>
</protein>
<gene>
    <name evidence="1" type="ORF">FGIG_09997</name>
</gene>
<accession>A0A504YZI7</accession>
<dbReference type="EMBL" id="SUNJ01005933">
    <property type="protein sequence ID" value="TPP63208.1"/>
    <property type="molecule type" value="Genomic_DNA"/>
</dbReference>
<dbReference type="Proteomes" id="UP000316759">
    <property type="component" value="Unassembled WGS sequence"/>
</dbReference>